<dbReference type="PATRIC" id="fig|1423730.4.peg.1521"/>
<reference evidence="1 2" key="1">
    <citation type="journal article" date="2015" name="Genome Announc.">
        <title>Expanding the biotechnology potential of lactobacilli through comparative genomics of 213 strains and associated genera.</title>
        <authorList>
            <person name="Sun Z."/>
            <person name="Harris H.M."/>
            <person name="McCann A."/>
            <person name="Guo C."/>
            <person name="Argimon S."/>
            <person name="Zhang W."/>
            <person name="Yang X."/>
            <person name="Jeffery I.B."/>
            <person name="Cooney J.C."/>
            <person name="Kagawa T.F."/>
            <person name="Liu W."/>
            <person name="Song Y."/>
            <person name="Salvetti E."/>
            <person name="Wrobel A."/>
            <person name="Rasinkangas P."/>
            <person name="Parkhill J."/>
            <person name="Rea M.C."/>
            <person name="O'Sullivan O."/>
            <person name="Ritari J."/>
            <person name="Douillard F.P."/>
            <person name="Paul Ross R."/>
            <person name="Yang R."/>
            <person name="Briner A.E."/>
            <person name="Felis G.E."/>
            <person name="de Vos W.M."/>
            <person name="Barrangou R."/>
            <person name="Klaenhammer T.R."/>
            <person name="Caufield P.W."/>
            <person name="Cui Y."/>
            <person name="Zhang H."/>
            <person name="O'Toole P.W."/>
        </authorList>
    </citation>
    <scope>NUCLEOTIDE SEQUENCE [LARGE SCALE GENOMIC DNA]</scope>
    <source>
        <strain evidence="1 2">DSM 22697</strain>
    </source>
</reference>
<protein>
    <submittedName>
        <fullName evidence="1">Uncharacterized protein</fullName>
    </submittedName>
</protein>
<evidence type="ECO:0000313" key="2">
    <source>
        <dbReference type="Proteomes" id="UP000050865"/>
    </source>
</evidence>
<dbReference type="AlphaFoldDB" id="A0A0R2FFE4"/>
<comment type="caution">
    <text evidence="1">The sequence shown here is derived from an EMBL/GenBank/DDBJ whole genome shotgun (WGS) entry which is preliminary data.</text>
</comment>
<proteinExistence type="predicted"/>
<name>A0A0R2FFE4_9LACO</name>
<organism evidence="1 2">
    <name type="scientific">Lacticaseibacillus camelliae DSM 22697 = JCM 13995</name>
    <dbReference type="NCBI Taxonomy" id="1423730"/>
    <lineage>
        <taxon>Bacteria</taxon>
        <taxon>Bacillati</taxon>
        <taxon>Bacillota</taxon>
        <taxon>Bacilli</taxon>
        <taxon>Lactobacillales</taxon>
        <taxon>Lactobacillaceae</taxon>
        <taxon>Lacticaseibacillus</taxon>
    </lineage>
</organism>
<keyword evidence="2" id="KW-1185">Reference proteome</keyword>
<gene>
    <name evidence="1" type="ORF">FC75_GL001450</name>
</gene>
<evidence type="ECO:0000313" key="1">
    <source>
        <dbReference type="EMBL" id="KRN23252.1"/>
    </source>
</evidence>
<accession>A0A0R2FFE4</accession>
<dbReference type="EMBL" id="AYZJ01000028">
    <property type="protein sequence ID" value="KRN23252.1"/>
    <property type="molecule type" value="Genomic_DNA"/>
</dbReference>
<dbReference type="Proteomes" id="UP000050865">
    <property type="component" value="Unassembled WGS sequence"/>
</dbReference>
<sequence length="181" mass="20659">MLSDKDFKDGFLDPNIVEKLKKGNLDKNGNKVNRPFITISAKNSPKLLNELCKQVGDYLKDNSLKGSGLFAKVVNYLNDEDYKKAELYEENNISKINGIFINNDTKMISRSSITDTSLQSILHFLYLVKPAYFEDQREYRVGLALDDSIDANELLIPIHDLTKYVKVHKSQDINNLRLGDI</sequence>